<protein>
    <submittedName>
        <fullName evidence="1">Uncharacterized protein</fullName>
    </submittedName>
</protein>
<dbReference type="InterPro" id="IPR013785">
    <property type="entry name" value="Aldolase_TIM"/>
</dbReference>
<reference evidence="1" key="1">
    <citation type="journal article" date="2015" name="Nature">
        <title>Complex archaea that bridge the gap between prokaryotes and eukaryotes.</title>
        <authorList>
            <person name="Spang A."/>
            <person name="Saw J.H."/>
            <person name="Jorgensen S.L."/>
            <person name="Zaremba-Niedzwiedzka K."/>
            <person name="Martijn J."/>
            <person name="Lind A.E."/>
            <person name="van Eijk R."/>
            <person name="Schleper C."/>
            <person name="Guy L."/>
            <person name="Ettema T.J."/>
        </authorList>
    </citation>
    <scope>NUCLEOTIDE SEQUENCE</scope>
</reference>
<organism evidence="1">
    <name type="scientific">marine sediment metagenome</name>
    <dbReference type="NCBI Taxonomy" id="412755"/>
    <lineage>
        <taxon>unclassified sequences</taxon>
        <taxon>metagenomes</taxon>
        <taxon>ecological metagenomes</taxon>
    </lineage>
</organism>
<name>A0A0F9GR55_9ZZZZ</name>
<comment type="caution">
    <text evidence="1">The sequence shown here is derived from an EMBL/GenBank/DDBJ whole genome shotgun (WGS) entry which is preliminary data.</text>
</comment>
<evidence type="ECO:0000313" key="1">
    <source>
        <dbReference type="EMBL" id="KKL93116.1"/>
    </source>
</evidence>
<gene>
    <name evidence="1" type="ORF">LCGC14_1877960</name>
</gene>
<sequence length="136" mass="15370">SLKALLKLPLEAIEFAAYGGTNFALVELMRADDQVRKFYEPASQVGHDAVEMTETINRLIDTEKETRCRQLIISGGIKSFLDGYYLIKKSKLPAIYGQASSFLQYARGDYKILREFVSHQVSGLRLAEAYLTLKED</sequence>
<proteinExistence type="predicted"/>
<dbReference type="AlphaFoldDB" id="A0A0F9GR55"/>
<dbReference type="EMBL" id="LAZR01019280">
    <property type="protein sequence ID" value="KKL93116.1"/>
    <property type="molecule type" value="Genomic_DNA"/>
</dbReference>
<accession>A0A0F9GR55</accession>
<dbReference type="Gene3D" id="3.20.20.70">
    <property type="entry name" value="Aldolase class I"/>
    <property type="match status" value="1"/>
</dbReference>
<feature type="non-terminal residue" evidence="1">
    <location>
        <position position="1"/>
    </location>
</feature>